<sequence length="83" mass="8888">MKSNFSGSGSACGCTKVSSSSRNTVIFSGETSGVSDGSNKCLRQTGFFDPGLHSERRPWREKGGRVGWAGGMEFWGFWGRGMG</sequence>
<organism evidence="2 3">
    <name type="scientific">Malus baccata</name>
    <name type="common">Siberian crab apple</name>
    <name type="synonym">Pyrus baccata</name>
    <dbReference type="NCBI Taxonomy" id="106549"/>
    <lineage>
        <taxon>Eukaryota</taxon>
        <taxon>Viridiplantae</taxon>
        <taxon>Streptophyta</taxon>
        <taxon>Embryophyta</taxon>
        <taxon>Tracheophyta</taxon>
        <taxon>Spermatophyta</taxon>
        <taxon>Magnoliopsida</taxon>
        <taxon>eudicotyledons</taxon>
        <taxon>Gunneridae</taxon>
        <taxon>Pentapetalae</taxon>
        <taxon>rosids</taxon>
        <taxon>fabids</taxon>
        <taxon>Rosales</taxon>
        <taxon>Rosaceae</taxon>
        <taxon>Amygdaloideae</taxon>
        <taxon>Maleae</taxon>
        <taxon>Malus</taxon>
    </lineage>
</organism>
<comment type="caution">
    <text evidence="2">The sequence shown here is derived from an EMBL/GenBank/DDBJ whole genome shotgun (WGS) entry which is preliminary data.</text>
</comment>
<evidence type="ECO:0000256" key="1">
    <source>
        <dbReference type="SAM" id="MobiDB-lite"/>
    </source>
</evidence>
<evidence type="ECO:0000313" key="3">
    <source>
        <dbReference type="Proteomes" id="UP000315295"/>
    </source>
</evidence>
<gene>
    <name evidence="2" type="ORF">C1H46_002747</name>
</gene>
<dbReference type="AlphaFoldDB" id="A0A540NL04"/>
<name>A0A540NL04_MALBA</name>
<dbReference type="Proteomes" id="UP000315295">
    <property type="component" value="Unassembled WGS sequence"/>
</dbReference>
<reference evidence="2 3" key="1">
    <citation type="journal article" date="2019" name="G3 (Bethesda)">
        <title>Sequencing of a Wild Apple (Malus baccata) Genome Unravels the Differences Between Cultivated and Wild Apple Species Regarding Disease Resistance and Cold Tolerance.</title>
        <authorList>
            <person name="Chen X."/>
        </authorList>
    </citation>
    <scope>NUCLEOTIDE SEQUENCE [LARGE SCALE GENOMIC DNA]</scope>
    <source>
        <strain evidence="3">cv. Shandingzi</strain>
        <tissue evidence="2">Leaves</tissue>
    </source>
</reference>
<accession>A0A540NL04</accession>
<keyword evidence="3" id="KW-1185">Reference proteome</keyword>
<evidence type="ECO:0000313" key="2">
    <source>
        <dbReference type="EMBL" id="TQE11711.1"/>
    </source>
</evidence>
<dbReference type="EMBL" id="VIEB01000027">
    <property type="protein sequence ID" value="TQE11711.1"/>
    <property type="molecule type" value="Genomic_DNA"/>
</dbReference>
<protein>
    <submittedName>
        <fullName evidence="2">Uncharacterized protein</fullName>
    </submittedName>
</protein>
<proteinExistence type="predicted"/>
<feature type="region of interest" description="Disordered" evidence="1">
    <location>
        <begin position="1"/>
        <end position="21"/>
    </location>
</feature>